<dbReference type="KEGG" id="bsto:C0V70_12635"/>
<evidence type="ECO:0000313" key="2">
    <source>
        <dbReference type="Proteomes" id="UP000235584"/>
    </source>
</evidence>
<dbReference type="Proteomes" id="UP000235584">
    <property type="component" value="Chromosome"/>
</dbReference>
<dbReference type="RefSeq" id="WP_102244223.1">
    <property type="nucleotide sequence ID" value="NZ_CP025704.1"/>
</dbReference>
<evidence type="ECO:0000313" key="1">
    <source>
        <dbReference type="EMBL" id="AUN98932.1"/>
    </source>
</evidence>
<sequence length="156" mass="17655">MKKSLSLIAMMAAVLVVSSCASNKTTTEKVEQEVKAVPASMTKSIEHTVKEQIQASALSQDKKDKLLALEEKAAAERKEITEEIEKTKVVMVETVLAPKMNEKEFNTLRNKIKALDKKRLDNGFRTLREVRKIIDPKSAEHQEIYKAVIENRLRGF</sequence>
<protein>
    <submittedName>
        <fullName evidence="1">Uncharacterized protein</fullName>
    </submittedName>
</protein>
<accession>A0A2K9NTV8</accession>
<dbReference type="EMBL" id="CP025704">
    <property type="protein sequence ID" value="AUN98932.1"/>
    <property type="molecule type" value="Genomic_DNA"/>
</dbReference>
<dbReference type="Gene3D" id="1.20.120.1490">
    <property type="match status" value="1"/>
</dbReference>
<reference evidence="1 2" key="1">
    <citation type="submission" date="2018-01" db="EMBL/GenBank/DDBJ databases">
        <title>Complete genome sequence of Bacteriovorax stolpii DSM12778.</title>
        <authorList>
            <person name="Tang B."/>
            <person name="Chang J."/>
        </authorList>
    </citation>
    <scope>NUCLEOTIDE SEQUENCE [LARGE SCALE GENOMIC DNA]</scope>
    <source>
        <strain evidence="1 2">DSM 12778</strain>
    </source>
</reference>
<keyword evidence="2" id="KW-1185">Reference proteome</keyword>
<proteinExistence type="predicted"/>
<gene>
    <name evidence="1" type="ORF">C0V70_12635</name>
</gene>
<dbReference type="AlphaFoldDB" id="A0A2K9NTV8"/>
<name>A0A2K9NTV8_BACTC</name>
<organism evidence="1 2">
    <name type="scientific">Bacteriovorax stolpii</name>
    <name type="common">Bdellovibrio stolpii</name>
    <dbReference type="NCBI Taxonomy" id="960"/>
    <lineage>
        <taxon>Bacteria</taxon>
        <taxon>Pseudomonadati</taxon>
        <taxon>Bdellovibrionota</taxon>
        <taxon>Bacteriovoracia</taxon>
        <taxon>Bacteriovoracales</taxon>
        <taxon>Bacteriovoracaceae</taxon>
        <taxon>Bacteriovorax</taxon>
    </lineage>
</organism>
<dbReference type="PROSITE" id="PS51257">
    <property type="entry name" value="PROKAR_LIPOPROTEIN"/>
    <property type="match status" value="1"/>
</dbReference>